<evidence type="ECO:0000313" key="2">
    <source>
        <dbReference type="Proteomes" id="UP000310636"/>
    </source>
</evidence>
<dbReference type="Proteomes" id="UP000310636">
    <property type="component" value="Unassembled WGS sequence"/>
</dbReference>
<dbReference type="EMBL" id="SSOB01000009">
    <property type="protein sequence ID" value="THF81279.1"/>
    <property type="molecule type" value="Genomic_DNA"/>
</dbReference>
<organism evidence="1 2">
    <name type="scientific">Cohnella fermenti</name>
    <dbReference type="NCBI Taxonomy" id="2565925"/>
    <lineage>
        <taxon>Bacteria</taxon>
        <taxon>Bacillati</taxon>
        <taxon>Bacillota</taxon>
        <taxon>Bacilli</taxon>
        <taxon>Bacillales</taxon>
        <taxon>Paenibacillaceae</taxon>
        <taxon>Cohnella</taxon>
    </lineage>
</organism>
<dbReference type="OrthoDB" id="2991134at2"/>
<evidence type="ECO:0000313" key="1">
    <source>
        <dbReference type="EMBL" id="THF81279.1"/>
    </source>
</evidence>
<accession>A0A4S4C2K8</accession>
<dbReference type="RefSeq" id="WP_136369489.1">
    <property type="nucleotide sequence ID" value="NZ_SSOB01000009.1"/>
</dbReference>
<proteinExistence type="predicted"/>
<name>A0A4S4C2K8_9BACL</name>
<sequence length="61" mass="6919">MPIGKYIGCRVEIVYLNSIGRLTRKVVHVLEVTSKSVYAFDNGKQAYRTLRLQRILAVLPA</sequence>
<keyword evidence="2" id="KW-1185">Reference proteome</keyword>
<gene>
    <name evidence="1" type="ORF">E6C55_09215</name>
</gene>
<reference evidence="1 2" key="1">
    <citation type="submission" date="2019-04" db="EMBL/GenBank/DDBJ databases">
        <title>Cohnella sp. nov. isolated from preserved vegetables.</title>
        <authorList>
            <person name="Lin S.-Y."/>
            <person name="Hung M.-H."/>
            <person name="Young C.-C."/>
        </authorList>
    </citation>
    <scope>NUCLEOTIDE SEQUENCE [LARGE SCALE GENOMIC DNA]</scope>
    <source>
        <strain evidence="1 2">CC-MHH1044</strain>
    </source>
</reference>
<comment type="caution">
    <text evidence="1">The sequence shown here is derived from an EMBL/GenBank/DDBJ whole genome shotgun (WGS) entry which is preliminary data.</text>
</comment>
<protein>
    <submittedName>
        <fullName evidence="1">WYL domain-containing protein</fullName>
    </submittedName>
</protein>
<dbReference type="AlphaFoldDB" id="A0A4S4C2K8"/>